<dbReference type="PANTHER" id="PTHR48010:SF58">
    <property type="entry name" value="RECEPTOR PROTEIN KINASE-LIKE PROTEIN ZAR1"/>
    <property type="match status" value="1"/>
</dbReference>
<proteinExistence type="predicted"/>
<dbReference type="InterPro" id="IPR032675">
    <property type="entry name" value="LRR_dom_sf"/>
</dbReference>
<evidence type="ECO:0000313" key="1">
    <source>
        <dbReference type="EMBL" id="GAA0708385.1"/>
    </source>
</evidence>
<evidence type="ECO:0008006" key="3">
    <source>
        <dbReference type="Google" id="ProtNLM"/>
    </source>
</evidence>
<evidence type="ECO:0000313" key="2">
    <source>
        <dbReference type="Proteomes" id="UP001501523"/>
    </source>
</evidence>
<dbReference type="InterPro" id="IPR001611">
    <property type="entry name" value="Leu-rich_rpt"/>
</dbReference>
<dbReference type="Pfam" id="PF00560">
    <property type="entry name" value="LRR_1"/>
    <property type="match status" value="1"/>
</dbReference>
<dbReference type="Gene3D" id="3.80.10.10">
    <property type="entry name" value="Ribonuclease Inhibitor"/>
    <property type="match status" value="1"/>
</dbReference>
<dbReference type="EMBL" id="BAAAEU010000004">
    <property type="protein sequence ID" value="GAA0708385.1"/>
    <property type="molecule type" value="Genomic_DNA"/>
</dbReference>
<sequence>MQALVDLYNSTGGPNWTSITDWASARNASPTPVCSLVTGSIICDASGAHVIGINLYNNNLIGTLPSSLGNLTELQTFQVGYNQLSGSIPSLNGLSKLQKFYAYANHLSGSIPALSGMSNLVEFNVASNDLTGPIPPLTSLPALKAINIGYNQLSGVIPPLSGAQLPLLDYLEVDHNRLRGSIPDLSSMTVLTAFYAGFNRMNGRAPTPPLPSSLVQGATTLCPNYLAATPSSVWDTATMSAPWYANCDTDTIFIDDMEL</sequence>
<dbReference type="SUPFAM" id="SSF52058">
    <property type="entry name" value="L domain-like"/>
    <property type="match status" value="1"/>
</dbReference>
<keyword evidence="2" id="KW-1185">Reference proteome</keyword>
<dbReference type="RefSeq" id="WP_343787393.1">
    <property type="nucleotide sequence ID" value="NZ_BAAAEU010000004.1"/>
</dbReference>
<name>A0ABN1ID97_9GAMM</name>
<dbReference type="InterPro" id="IPR050994">
    <property type="entry name" value="At_inactive_RLKs"/>
</dbReference>
<accession>A0ABN1ID97</accession>
<dbReference type="PANTHER" id="PTHR48010">
    <property type="entry name" value="OS05G0588300 PROTEIN"/>
    <property type="match status" value="1"/>
</dbReference>
<organism evidence="1 2">
    <name type="scientific">Dokdonella soli</name>
    <dbReference type="NCBI Taxonomy" id="529810"/>
    <lineage>
        <taxon>Bacteria</taxon>
        <taxon>Pseudomonadati</taxon>
        <taxon>Pseudomonadota</taxon>
        <taxon>Gammaproteobacteria</taxon>
        <taxon>Lysobacterales</taxon>
        <taxon>Rhodanobacteraceae</taxon>
        <taxon>Dokdonella</taxon>
    </lineage>
</organism>
<comment type="caution">
    <text evidence="1">The sequence shown here is derived from an EMBL/GenBank/DDBJ whole genome shotgun (WGS) entry which is preliminary data.</text>
</comment>
<dbReference type="Proteomes" id="UP001501523">
    <property type="component" value="Unassembled WGS sequence"/>
</dbReference>
<gene>
    <name evidence="1" type="ORF">GCM10009105_07930</name>
</gene>
<protein>
    <recommendedName>
        <fullName evidence="3">Leucine-rich repeat domain-containing protein</fullName>
    </recommendedName>
</protein>
<reference evidence="1 2" key="1">
    <citation type="journal article" date="2019" name="Int. J. Syst. Evol. Microbiol.">
        <title>The Global Catalogue of Microorganisms (GCM) 10K type strain sequencing project: providing services to taxonomists for standard genome sequencing and annotation.</title>
        <authorList>
            <consortium name="The Broad Institute Genomics Platform"/>
            <consortium name="The Broad Institute Genome Sequencing Center for Infectious Disease"/>
            <person name="Wu L."/>
            <person name="Ma J."/>
        </authorList>
    </citation>
    <scope>NUCLEOTIDE SEQUENCE [LARGE SCALE GENOMIC DNA]</scope>
    <source>
        <strain evidence="1 2">JCM 15421</strain>
    </source>
</reference>